<feature type="domain" description="ABC transporter" evidence="6">
    <location>
        <begin position="338"/>
        <end position="551"/>
    </location>
</feature>
<feature type="transmembrane region" description="Helical" evidence="5">
    <location>
        <begin position="21"/>
        <end position="38"/>
    </location>
</feature>
<dbReference type="Pfam" id="PF00664">
    <property type="entry name" value="ABC_membrane"/>
    <property type="match status" value="1"/>
</dbReference>
<dbReference type="GO" id="GO:0015421">
    <property type="term" value="F:ABC-type oligopeptide transporter activity"/>
    <property type="evidence" value="ECO:0007669"/>
    <property type="project" value="TreeGrafter"/>
</dbReference>
<evidence type="ECO:0000256" key="3">
    <source>
        <dbReference type="ARBA" id="ARBA00022989"/>
    </source>
</evidence>
<dbReference type="AlphaFoldDB" id="A0A1U7M4I6"/>
<keyword evidence="2 5" id="KW-0812">Transmembrane</keyword>
<dbReference type="GO" id="GO:0005524">
    <property type="term" value="F:ATP binding"/>
    <property type="evidence" value="ECO:0007669"/>
    <property type="project" value="UniProtKB-KW"/>
</dbReference>
<proteinExistence type="predicted"/>
<dbReference type="PANTHER" id="PTHR43394:SF1">
    <property type="entry name" value="ATP-BINDING CASSETTE SUB-FAMILY B MEMBER 10, MITOCHONDRIAL"/>
    <property type="match status" value="1"/>
</dbReference>
<dbReference type="SUPFAM" id="SSF90123">
    <property type="entry name" value="ABC transporter transmembrane region"/>
    <property type="match status" value="1"/>
</dbReference>
<feature type="transmembrane region" description="Helical" evidence="5">
    <location>
        <begin position="137"/>
        <end position="155"/>
    </location>
</feature>
<feature type="transmembrane region" description="Helical" evidence="5">
    <location>
        <begin position="161"/>
        <end position="179"/>
    </location>
</feature>
<evidence type="ECO:0000259" key="6">
    <source>
        <dbReference type="PROSITE" id="PS50893"/>
    </source>
</evidence>
<protein>
    <submittedName>
        <fullName evidence="8">Putative ABC transporter ATP-binding protein</fullName>
    </submittedName>
</protein>
<dbReference type="PANTHER" id="PTHR43394">
    <property type="entry name" value="ATP-DEPENDENT PERMEASE MDL1, MITOCHONDRIAL"/>
    <property type="match status" value="1"/>
</dbReference>
<dbReference type="InterPro" id="IPR036640">
    <property type="entry name" value="ABC1_TM_sf"/>
</dbReference>
<evidence type="ECO:0000313" key="9">
    <source>
        <dbReference type="Proteomes" id="UP000186112"/>
    </source>
</evidence>
<dbReference type="InterPro" id="IPR011527">
    <property type="entry name" value="ABC1_TM_dom"/>
</dbReference>
<keyword evidence="3 5" id="KW-1133">Transmembrane helix</keyword>
<dbReference type="Pfam" id="PF00005">
    <property type="entry name" value="ABC_tran"/>
    <property type="match status" value="1"/>
</dbReference>
<dbReference type="InterPro" id="IPR027417">
    <property type="entry name" value="P-loop_NTPase"/>
</dbReference>
<keyword evidence="8" id="KW-0547">Nucleotide-binding</keyword>
<evidence type="ECO:0000256" key="5">
    <source>
        <dbReference type="SAM" id="Phobius"/>
    </source>
</evidence>
<reference evidence="8 9" key="1">
    <citation type="submission" date="2016-02" db="EMBL/GenBank/DDBJ databases">
        <title>Genome sequence of Tissierella creatinophila DSM 6911.</title>
        <authorList>
            <person name="Poehlein A."/>
            <person name="Daniel R."/>
        </authorList>
    </citation>
    <scope>NUCLEOTIDE SEQUENCE [LARGE SCALE GENOMIC DNA]</scope>
    <source>
        <strain evidence="8 9">DSM 6911</strain>
    </source>
</reference>
<name>A0A1U7M4I6_TISCR</name>
<accession>A0A1U7M4I6</accession>
<dbReference type="RefSeq" id="WP_075727308.1">
    <property type="nucleotide sequence ID" value="NZ_LTDM01000040.1"/>
</dbReference>
<dbReference type="InterPro" id="IPR039421">
    <property type="entry name" value="Type_1_exporter"/>
</dbReference>
<sequence>MGKIKEVINFLKPYIKLYKCKFLKILLISIILSILQSVPVKLSQLVLDIGFLEFNFKVILILSFCILLINVVKSFVSFMLNKETLVAGQSIIKMIRSDVFRKILNSPLIVLTEKDSSYLVQRVGEVNNIAQVFSPSFFSVTNSILDAIFVSIILLNISAKLYFILLLPIPILYIIIAYYSKSLNRSTEDLLEKGSRQTSAINEKLVGLEYIQSNSKENLELEKIESIDEDTMNSAFTQSIISRKMIEFIGIYTSIIPILLYIIGGLLFINQGITIGGIMAFSAYINRVYSPFLSVGMMSVTMESIVVSVRRVKALLQEIKPKDESLKGIEINETLTKVKLKGVKFSYNERKEIFKDLNIEINNEKIFSIKGKNGTGKTTIIKMVIGLIDPKEGRILINNYDIKDLDKKALRERISIIDQKTFLFNDTIKNNILYSSTTKNINELEERYKHIVKKLSIDQIFKKHEGNGDLLVGQNGIKLSGGEVQKISVARALMKDADIIIFDEAVVNIDESTKKIIKEIILKEFKNKIVIIIDHTGYFDDIINDFINLNKDY</sequence>
<keyword evidence="8" id="KW-0067">ATP-binding</keyword>
<evidence type="ECO:0000313" key="8">
    <source>
        <dbReference type="EMBL" id="OLS02195.1"/>
    </source>
</evidence>
<evidence type="ECO:0000256" key="2">
    <source>
        <dbReference type="ARBA" id="ARBA00022692"/>
    </source>
</evidence>
<dbReference type="PROSITE" id="PS50893">
    <property type="entry name" value="ABC_TRANSPORTER_2"/>
    <property type="match status" value="1"/>
</dbReference>
<dbReference type="SUPFAM" id="SSF52540">
    <property type="entry name" value="P-loop containing nucleoside triphosphate hydrolases"/>
    <property type="match status" value="1"/>
</dbReference>
<dbReference type="Gene3D" id="1.20.1560.10">
    <property type="entry name" value="ABC transporter type 1, transmembrane domain"/>
    <property type="match status" value="1"/>
</dbReference>
<evidence type="ECO:0000256" key="4">
    <source>
        <dbReference type="ARBA" id="ARBA00023136"/>
    </source>
</evidence>
<gene>
    <name evidence="8" type="ORF">TICRE_18350</name>
</gene>
<dbReference type="GO" id="GO:0005886">
    <property type="term" value="C:plasma membrane"/>
    <property type="evidence" value="ECO:0007669"/>
    <property type="project" value="UniProtKB-SubCell"/>
</dbReference>
<dbReference type="CDD" id="cd07346">
    <property type="entry name" value="ABC_6TM_exporters"/>
    <property type="match status" value="1"/>
</dbReference>
<dbReference type="GO" id="GO:0016887">
    <property type="term" value="F:ATP hydrolysis activity"/>
    <property type="evidence" value="ECO:0007669"/>
    <property type="project" value="InterPro"/>
</dbReference>
<dbReference type="Proteomes" id="UP000186112">
    <property type="component" value="Unassembled WGS sequence"/>
</dbReference>
<dbReference type="Gene3D" id="3.40.50.300">
    <property type="entry name" value="P-loop containing nucleotide triphosphate hydrolases"/>
    <property type="match status" value="1"/>
</dbReference>
<dbReference type="PROSITE" id="PS50929">
    <property type="entry name" value="ABC_TM1F"/>
    <property type="match status" value="1"/>
</dbReference>
<comment type="caution">
    <text evidence="8">The sequence shown here is derived from an EMBL/GenBank/DDBJ whole genome shotgun (WGS) entry which is preliminary data.</text>
</comment>
<feature type="transmembrane region" description="Helical" evidence="5">
    <location>
        <begin position="58"/>
        <end position="80"/>
    </location>
</feature>
<evidence type="ECO:0000256" key="1">
    <source>
        <dbReference type="ARBA" id="ARBA00004651"/>
    </source>
</evidence>
<feature type="transmembrane region" description="Helical" evidence="5">
    <location>
        <begin position="248"/>
        <end position="269"/>
    </location>
</feature>
<keyword evidence="9" id="KW-1185">Reference proteome</keyword>
<dbReference type="InterPro" id="IPR003439">
    <property type="entry name" value="ABC_transporter-like_ATP-bd"/>
</dbReference>
<evidence type="ECO:0000259" key="7">
    <source>
        <dbReference type="PROSITE" id="PS50929"/>
    </source>
</evidence>
<organism evidence="8 9">
    <name type="scientific">Tissierella creatinophila DSM 6911</name>
    <dbReference type="NCBI Taxonomy" id="1123403"/>
    <lineage>
        <taxon>Bacteria</taxon>
        <taxon>Bacillati</taxon>
        <taxon>Bacillota</taxon>
        <taxon>Tissierellia</taxon>
        <taxon>Tissierellales</taxon>
        <taxon>Tissierellaceae</taxon>
        <taxon>Tissierella</taxon>
    </lineage>
</organism>
<keyword evidence="4 5" id="KW-0472">Membrane</keyword>
<comment type="subcellular location">
    <subcellularLocation>
        <location evidence="1">Cell membrane</location>
        <topology evidence="1">Multi-pass membrane protein</topology>
    </subcellularLocation>
</comment>
<dbReference type="EMBL" id="LTDM01000040">
    <property type="protein sequence ID" value="OLS02195.1"/>
    <property type="molecule type" value="Genomic_DNA"/>
</dbReference>
<feature type="domain" description="ABC transmembrane type-1" evidence="7">
    <location>
        <begin position="25"/>
        <end position="304"/>
    </location>
</feature>